<evidence type="ECO:0000256" key="3">
    <source>
        <dbReference type="ARBA" id="ARBA00022475"/>
    </source>
</evidence>
<evidence type="ECO:0000256" key="4">
    <source>
        <dbReference type="ARBA" id="ARBA00022692"/>
    </source>
</evidence>
<protein>
    <submittedName>
        <fullName evidence="9">Carbohydrate ABC transporter permease</fullName>
    </submittedName>
</protein>
<accession>A0A3Q8WWQ9</accession>
<organism evidence="9 10">
    <name type="scientific">Flaviflexus salsibiostraticola</name>
    <dbReference type="NCBI Taxonomy" id="1282737"/>
    <lineage>
        <taxon>Bacteria</taxon>
        <taxon>Bacillati</taxon>
        <taxon>Actinomycetota</taxon>
        <taxon>Actinomycetes</taxon>
        <taxon>Actinomycetales</taxon>
        <taxon>Actinomycetaceae</taxon>
        <taxon>Flaviflexus</taxon>
    </lineage>
</organism>
<evidence type="ECO:0000256" key="2">
    <source>
        <dbReference type="ARBA" id="ARBA00022448"/>
    </source>
</evidence>
<evidence type="ECO:0000256" key="1">
    <source>
        <dbReference type="ARBA" id="ARBA00004651"/>
    </source>
</evidence>
<evidence type="ECO:0000313" key="10">
    <source>
        <dbReference type="Proteomes" id="UP000270021"/>
    </source>
</evidence>
<dbReference type="PANTHER" id="PTHR43744">
    <property type="entry name" value="ABC TRANSPORTER PERMEASE PROTEIN MG189-RELATED-RELATED"/>
    <property type="match status" value="1"/>
</dbReference>
<dbReference type="Pfam" id="PF00528">
    <property type="entry name" value="BPD_transp_1"/>
    <property type="match status" value="1"/>
</dbReference>
<dbReference type="InterPro" id="IPR000515">
    <property type="entry name" value="MetI-like"/>
</dbReference>
<dbReference type="EMBL" id="CP034438">
    <property type="protein sequence ID" value="AZN30944.1"/>
    <property type="molecule type" value="Genomic_DNA"/>
</dbReference>
<feature type="transmembrane region" description="Helical" evidence="7">
    <location>
        <begin position="232"/>
        <end position="253"/>
    </location>
</feature>
<keyword evidence="4 7" id="KW-0812">Transmembrane</keyword>
<dbReference type="KEGG" id="fsl:EJO69_11985"/>
<sequence>MMTRNERLVSFLVLAIFAIGSLYPIVSVFIRSLDSTIATDDSWGHFENYATAWDDGNFSHYMRNSVLIALLVVSTALVLSVMTGYVLGVIRPKGGNIIFFTFLAGMMVPSEALVIPLFFDLRDLGLTDTIWAVAFPQIAQSLAFGTFWMRAYFRNVNPSVIDAARIDGASEWQVLWRVLIPMGRPAITTQLMITFMWTWNDFLIPLVMSPTGKFRTAPMSLAFFETAHTSSAVLMAAAAVLVAAPMVILYVFLQKYFIAGMTEGAVKE</sequence>
<evidence type="ECO:0000313" key="9">
    <source>
        <dbReference type="EMBL" id="AZN30944.1"/>
    </source>
</evidence>
<dbReference type="SUPFAM" id="SSF161098">
    <property type="entry name" value="MetI-like"/>
    <property type="match status" value="1"/>
</dbReference>
<dbReference type="AlphaFoldDB" id="A0A3Q8WWQ9"/>
<feature type="transmembrane region" description="Helical" evidence="7">
    <location>
        <begin position="97"/>
        <end position="119"/>
    </location>
</feature>
<feature type="transmembrane region" description="Helical" evidence="7">
    <location>
        <begin position="174"/>
        <end position="199"/>
    </location>
</feature>
<dbReference type="OrthoDB" id="61122at2"/>
<proteinExistence type="inferred from homology"/>
<dbReference type="GO" id="GO:0005886">
    <property type="term" value="C:plasma membrane"/>
    <property type="evidence" value="ECO:0007669"/>
    <property type="project" value="UniProtKB-SubCell"/>
</dbReference>
<dbReference type="Proteomes" id="UP000270021">
    <property type="component" value="Chromosome"/>
</dbReference>
<dbReference type="CDD" id="cd06261">
    <property type="entry name" value="TM_PBP2"/>
    <property type="match status" value="1"/>
</dbReference>
<dbReference type="GO" id="GO:0055085">
    <property type="term" value="P:transmembrane transport"/>
    <property type="evidence" value="ECO:0007669"/>
    <property type="project" value="InterPro"/>
</dbReference>
<comment type="similarity">
    <text evidence="7">Belongs to the binding-protein-dependent transport system permease family.</text>
</comment>
<dbReference type="Gene3D" id="1.10.3720.10">
    <property type="entry name" value="MetI-like"/>
    <property type="match status" value="1"/>
</dbReference>
<name>A0A3Q8WWQ9_9ACTO</name>
<keyword evidence="10" id="KW-1185">Reference proteome</keyword>
<feature type="transmembrane region" description="Helical" evidence="7">
    <location>
        <begin position="66"/>
        <end position="90"/>
    </location>
</feature>
<feature type="domain" description="ABC transmembrane type-1" evidence="8">
    <location>
        <begin position="62"/>
        <end position="253"/>
    </location>
</feature>
<dbReference type="PANTHER" id="PTHR43744:SF12">
    <property type="entry name" value="ABC TRANSPORTER PERMEASE PROTEIN MG189-RELATED"/>
    <property type="match status" value="1"/>
</dbReference>
<keyword evidence="5 7" id="KW-1133">Transmembrane helix</keyword>
<evidence type="ECO:0000256" key="6">
    <source>
        <dbReference type="ARBA" id="ARBA00023136"/>
    </source>
</evidence>
<evidence type="ECO:0000259" key="8">
    <source>
        <dbReference type="PROSITE" id="PS50928"/>
    </source>
</evidence>
<feature type="transmembrane region" description="Helical" evidence="7">
    <location>
        <begin position="131"/>
        <end position="153"/>
    </location>
</feature>
<comment type="subcellular location">
    <subcellularLocation>
        <location evidence="1 7">Cell membrane</location>
        <topology evidence="1 7">Multi-pass membrane protein</topology>
    </subcellularLocation>
</comment>
<keyword evidence="3" id="KW-1003">Cell membrane</keyword>
<gene>
    <name evidence="9" type="ORF">EJO69_11985</name>
</gene>
<keyword evidence="2 7" id="KW-0813">Transport</keyword>
<reference evidence="9 10" key="1">
    <citation type="submission" date="2018-12" db="EMBL/GenBank/DDBJ databases">
        <title>Complete genome sequence of Flaviflexus salsibiostraticola KCTC 33148.</title>
        <authorList>
            <person name="Bae J.-W."/>
        </authorList>
    </citation>
    <scope>NUCLEOTIDE SEQUENCE [LARGE SCALE GENOMIC DNA]</scope>
    <source>
        <strain evidence="9 10">KCTC 33148</strain>
    </source>
</reference>
<dbReference type="PROSITE" id="PS50928">
    <property type="entry name" value="ABC_TM1"/>
    <property type="match status" value="1"/>
</dbReference>
<dbReference type="InterPro" id="IPR035906">
    <property type="entry name" value="MetI-like_sf"/>
</dbReference>
<keyword evidence="6 7" id="KW-0472">Membrane</keyword>
<evidence type="ECO:0000256" key="5">
    <source>
        <dbReference type="ARBA" id="ARBA00022989"/>
    </source>
</evidence>
<evidence type="ECO:0000256" key="7">
    <source>
        <dbReference type="RuleBase" id="RU363032"/>
    </source>
</evidence>
<dbReference type="RefSeq" id="WP_126042132.1">
    <property type="nucleotide sequence ID" value="NZ_CP034438.1"/>
</dbReference>